<dbReference type="OrthoDB" id="421276at2759"/>
<organism evidence="1 2">
    <name type="scientific">Cotesia congregata</name>
    <name type="common">Parasitoid wasp</name>
    <name type="synonym">Apanteles congregatus</name>
    <dbReference type="NCBI Taxonomy" id="51543"/>
    <lineage>
        <taxon>Eukaryota</taxon>
        <taxon>Metazoa</taxon>
        <taxon>Ecdysozoa</taxon>
        <taxon>Arthropoda</taxon>
        <taxon>Hexapoda</taxon>
        <taxon>Insecta</taxon>
        <taxon>Pterygota</taxon>
        <taxon>Neoptera</taxon>
        <taxon>Endopterygota</taxon>
        <taxon>Hymenoptera</taxon>
        <taxon>Apocrita</taxon>
        <taxon>Ichneumonoidea</taxon>
        <taxon>Braconidae</taxon>
        <taxon>Microgastrinae</taxon>
        <taxon>Cotesia</taxon>
    </lineage>
</organism>
<evidence type="ECO:0000313" key="1">
    <source>
        <dbReference type="EMBL" id="CAG5096873.1"/>
    </source>
</evidence>
<dbReference type="Proteomes" id="UP000786811">
    <property type="component" value="Unassembled WGS sequence"/>
</dbReference>
<comment type="caution">
    <text evidence="1">The sequence shown here is derived from an EMBL/GenBank/DDBJ whole genome shotgun (WGS) entry which is preliminary data.</text>
</comment>
<name>A0A8J2HEV4_COTCN</name>
<keyword evidence="2" id="KW-1185">Reference proteome</keyword>
<dbReference type="EMBL" id="CAJNRD030001121">
    <property type="protein sequence ID" value="CAG5096873.1"/>
    <property type="molecule type" value="Genomic_DNA"/>
</dbReference>
<dbReference type="AlphaFoldDB" id="A0A8J2HEV4"/>
<proteinExistence type="predicted"/>
<gene>
    <name evidence="1" type="ORF">HICCMSTLAB_LOCUS8428</name>
</gene>
<sequence>MMELMGITIGTEAHSFAIRRNEIRIERSELRASAASKEGRTARLAERTSQNIEYEVEEGPISLQELESCQPGCTFEKCLKFTLLDQNTPLRQYSKLNVRSFTGRSKYLTY</sequence>
<protein>
    <submittedName>
        <fullName evidence="1">Uncharacterized protein</fullName>
    </submittedName>
</protein>
<reference evidence="1" key="1">
    <citation type="submission" date="2021-04" db="EMBL/GenBank/DDBJ databases">
        <authorList>
            <person name="Chebbi M.A.C M."/>
        </authorList>
    </citation>
    <scope>NUCLEOTIDE SEQUENCE</scope>
</reference>
<accession>A0A8J2HEV4</accession>
<evidence type="ECO:0000313" key="2">
    <source>
        <dbReference type="Proteomes" id="UP000786811"/>
    </source>
</evidence>